<keyword evidence="2" id="KW-1185">Reference proteome</keyword>
<sequence>MFRKRRRSNETKIEDLSQHLIPIYNRAPCAFLIHNLFSSDECAHLIRLAEEAGFDNATVEGPGGKQITCRDIRCCGRCMIDDVKLADSIFERVLNAVRGTQPFEEKVMHAPWVSSSSEASAQVKFDEGRITAVGLNERLRFIKYTKGHFSPPTKT</sequence>
<dbReference type="Gene3D" id="2.60.120.620">
    <property type="entry name" value="q2cbj1_9rhob like domain"/>
    <property type="match status" value="1"/>
</dbReference>
<dbReference type="EMBL" id="JATAAI010000003">
    <property type="protein sequence ID" value="KAK1746857.1"/>
    <property type="molecule type" value="Genomic_DNA"/>
</dbReference>
<comment type="caution">
    <text evidence="1">The sequence shown here is derived from an EMBL/GenBank/DDBJ whole genome shotgun (WGS) entry which is preliminary data.</text>
</comment>
<dbReference type="AlphaFoldDB" id="A0AAD8YKB9"/>
<dbReference type="Proteomes" id="UP001224775">
    <property type="component" value="Unassembled WGS sequence"/>
</dbReference>
<proteinExistence type="predicted"/>
<evidence type="ECO:0000313" key="1">
    <source>
        <dbReference type="EMBL" id="KAK1746857.1"/>
    </source>
</evidence>
<gene>
    <name evidence="1" type="ORF">QTG54_002201</name>
</gene>
<name>A0AAD8YKB9_9STRA</name>
<reference evidence="1" key="1">
    <citation type="submission" date="2023-06" db="EMBL/GenBank/DDBJ databases">
        <title>Survivors Of The Sea: Transcriptome response of Skeletonema marinoi to long-term dormancy.</title>
        <authorList>
            <person name="Pinder M.I.M."/>
            <person name="Kourtchenko O."/>
            <person name="Robertson E.K."/>
            <person name="Larsson T."/>
            <person name="Maumus F."/>
            <person name="Osuna-Cruz C.M."/>
            <person name="Vancaester E."/>
            <person name="Stenow R."/>
            <person name="Vandepoele K."/>
            <person name="Ploug H."/>
            <person name="Bruchert V."/>
            <person name="Godhe A."/>
            <person name="Topel M."/>
        </authorList>
    </citation>
    <scope>NUCLEOTIDE SEQUENCE</scope>
    <source>
        <strain evidence="1">R05AC</strain>
    </source>
</reference>
<organism evidence="1 2">
    <name type="scientific">Skeletonema marinoi</name>
    <dbReference type="NCBI Taxonomy" id="267567"/>
    <lineage>
        <taxon>Eukaryota</taxon>
        <taxon>Sar</taxon>
        <taxon>Stramenopiles</taxon>
        <taxon>Ochrophyta</taxon>
        <taxon>Bacillariophyta</taxon>
        <taxon>Coscinodiscophyceae</taxon>
        <taxon>Thalassiosirophycidae</taxon>
        <taxon>Thalassiosirales</taxon>
        <taxon>Skeletonemataceae</taxon>
        <taxon>Skeletonema</taxon>
        <taxon>Skeletonema marinoi-dohrnii complex</taxon>
    </lineage>
</organism>
<accession>A0AAD8YKB9</accession>
<protein>
    <submittedName>
        <fullName evidence="1">2OG-Fe(II) oxygenase family protein</fullName>
    </submittedName>
</protein>
<evidence type="ECO:0000313" key="2">
    <source>
        <dbReference type="Proteomes" id="UP001224775"/>
    </source>
</evidence>